<dbReference type="Proteomes" id="UP000320333">
    <property type="component" value="Unassembled WGS sequence"/>
</dbReference>
<dbReference type="InterPro" id="IPR032675">
    <property type="entry name" value="LRR_dom_sf"/>
</dbReference>
<dbReference type="OrthoDB" id="2110601at2759"/>
<evidence type="ECO:0000313" key="3">
    <source>
        <dbReference type="EMBL" id="TPX76249.1"/>
    </source>
</evidence>
<name>A0A507FIL9_9FUNG</name>
<dbReference type="GO" id="GO:0019005">
    <property type="term" value="C:SCF ubiquitin ligase complex"/>
    <property type="evidence" value="ECO:0007669"/>
    <property type="project" value="TreeGrafter"/>
</dbReference>
<feature type="region of interest" description="Disordered" evidence="1">
    <location>
        <begin position="122"/>
        <end position="146"/>
    </location>
</feature>
<dbReference type="InterPro" id="IPR011990">
    <property type="entry name" value="TPR-like_helical_dom_sf"/>
</dbReference>
<gene>
    <name evidence="3" type="ORF">CcCBS67573_g02486</name>
</gene>
<evidence type="ECO:0000259" key="2">
    <source>
        <dbReference type="PROSITE" id="PS50181"/>
    </source>
</evidence>
<feature type="domain" description="F-box" evidence="2">
    <location>
        <begin position="162"/>
        <end position="209"/>
    </location>
</feature>
<dbReference type="SUPFAM" id="SSF81383">
    <property type="entry name" value="F-box domain"/>
    <property type="match status" value="1"/>
</dbReference>
<dbReference type="InterPro" id="IPR006553">
    <property type="entry name" value="Leu-rich_rpt_Cys-con_subtyp"/>
</dbReference>
<evidence type="ECO:0000313" key="4">
    <source>
        <dbReference type="Proteomes" id="UP000320333"/>
    </source>
</evidence>
<dbReference type="Pfam" id="PF12937">
    <property type="entry name" value="F-box-like"/>
    <property type="match status" value="1"/>
</dbReference>
<dbReference type="GO" id="GO:0031146">
    <property type="term" value="P:SCF-dependent proteasomal ubiquitin-dependent protein catabolic process"/>
    <property type="evidence" value="ECO:0007669"/>
    <property type="project" value="TreeGrafter"/>
</dbReference>
<comment type="caution">
    <text evidence="3">The sequence shown here is derived from an EMBL/GenBank/DDBJ whole genome shotgun (WGS) entry which is preliminary data.</text>
</comment>
<dbReference type="STRING" id="246404.A0A507FIL9"/>
<dbReference type="PANTHER" id="PTHR13318:SF190">
    <property type="entry name" value="PARTNER OF PAIRED, ISOFORM B"/>
    <property type="match status" value="1"/>
</dbReference>
<dbReference type="Pfam" id="PF13516">
    <property type="entry name" value="LRR_6"/>
    <property type="match status" value="1"/>
</dbReference>
<dbReference type="SUPFAM" id="SSF48452">
    <property type="entry name" value="TPR-like"/>
    <property type="match status" value="1"/>
</dbReference>
<protein>
    <recommendedName>
        <fullName evidence="2">F-box domain-containing protein</fullName>
    </recommendedName>
</protein>
<organism evidence="3 4">
    <name type="scientific">Chytriomyces confervae</name>
    <dbReference type="NCBI Taxonomy" id="246404"/>
    <lineage>
        <taxon>Eukaryota</taxon>
        <taxon>Fungi</taxon>
        <taxon>Fungi incertae sedis</taxon>
        <taxon>Chytridiomycota</taxon>
        <taxon>Chytridiomycota incertae sedis</taxon>
        <taxon>Chytridiomycetes</taxon>
        <taxon>Chytridiales</taxon>
        <taxon>Chytriomycetaceae</taxon>
        <taxon>Chytriomyces</taxon>
    </lineage>
</organism>
<dbReference type="EMBL" id="QEAP01000053">
    <property type="protein sequence ID" value="TPX76249.1"/>
    <property type="molecule type" value="Genomic_DNA"/>
</dbReference>
<dbReference type="InterPro" id="IPR001611">
    <property type="entry name" value="Leu-rich_rpt"/>
</dbReference>
<dbReference type="PANTHER" id="PTHR13318">
    <property type="entry name" value="PARTNER OF PAIRED, ISOFORM B-RELATED"/>
    <property type="match status" value="1"/>
</dbReference>
<dbReference type="Gene3D" id="3.80.10.10">
    <property type="entry name" value="Ribonuclease Inhibitor"/>
    <property type="match status" value="3"/>
</dbReference>
<dbReference type="InterPro" id="IPR057207">
    <property type="entry name" value="FBXL15_LRR"/>
</dbReference>
<keyword evidence="4" id="KW-1185">Reference proteome</keyword>
<dbReference type="Gene3D" id="1.25.40.10">
    <property type="entry name" value="Tetratricopeptide repeat domain"/>
    <property type="match status" value="1"/>
</dbReference>
<dbReference type="InterPro" id="IPR001810">
    <property type="entry name" value="F-box_dom"/>
</dbReference>
<dbReference type="PROSITE" id="PS50181">
    <property type="entry name" value="FBOX"/>
    <property type="match status" value="1"/>
</dbReference>
<dbReference type="InterPro" id="IPR036047">
    <property type="entry name" value="F-box-like_dom_sf"/>
</dbReference>
<dbReference type="Pfam" id="PF25372">
    <property type="entry name" value="DUF7885"/>
    <property type="match status" value="1"/>
</dbReference>
<proteinExistence type="predicted"/>
<accession>A0A507FIL9</accession>
<evidence type="ECO:0000256" key="1">
    <source>
        <dbReference type="SAM" id="MobiDB-lite"/>
    </source>
</evidence>
<reference evidence="3 4" key="1">
    <citation type="journal article" date="2019" name="Sci. Rep.">
        <title>Comparative genomics of chytrid fungi reveal insights into the obligate biotrophic and pathogenic lifestyle of Synchytrium endobioticum.</title>
        <authorList>
            <person name="van de Vossenberg B.T.L.H."/>
            <person name="Warris S."/>
            <person name="Nguyen H.D.T."/>
            <person name="van Gent-Pelzer M.P.E."/>
            <person name="Joly D.L."/>
            <person name="van de Geest H.C."/>
            <person name="Bonants P.J.M."/>
            <person name="Smith D.S."/>
            <person name="Levesque C.A."/>
            <person name="van der Lee T.A.J."/>
        </authorList>
    </citation>
    <scope>NUCLEOTIDE SEQUENCE [LARGE SCALE GENOMIC DNA]</scope>
    <source>
        <strain evidence="3 4">CBS 675.73</strain>
    </source>
</reference>
<dbReference type="SUPFAM" id="SSF52047">
    <property type="entry name" value="RNI-like"/>
    <property type="match status" value="2"/>
</dbReference>
<dbReference type="SMART" id="SM00367">
    <property type="entry name" value="LRR_CC"/>
    <property type="match status" value="9"/>
</dbReference>
<dbReference type="AlphaFoldDB" id="A0A507FIL9"/>
<sequence>MYERDVEAGTIALSHGDSALAAEPDRISLLDVRALILTKMGRVDEALSDANKMCQVDPKCAMGYLRAARIFKKKGLMDAAFKMLKIGNLRVDASDPDRKALETMYIQCAAVLGVTLKRKKPVDPALPTPPSLNPNSTTETKDSSTETLLPLPEAVPATEIHNFGTHSIPFEVIQTIFEYLPLQEITRCLRLNTTLRAMLSNNKSLWRDLNLKWFSHRISDTSIASLMIRGRDQVKSIQIDCIAPKNKVTKAALRAIQSSRSRLETLEFTHTKKVAADILVATVRMHSWETIRRVNFSGTEMTNDAVGKLFEKCRHLQELELAECTQITDSALDSVLKIVGANRSAFVSSQAELVDLPASSAAAGAAPRIPLFHLKILNVAGCIRLTDGFIHTAARCFPLMETINISKLTRVTHRALESLGQHCKNLKGIDASDIQFTYTQDDQRRNTLDTSMLLLAKECKGLTNVRIASCKFVNDMTVQLLTALCPQLESLEFPKSANITNAALPKIGNRCKLLTRMNLSTCPQITYEGLERLFTLATVSNEIKFLDLSMNPLAVNDKTLLLLSRFGLALEELNISGCDVTGAGVLAFAEAKVARDVQKMGQRKGGSAVGQLRVLNLDQCARVGNDAVVHVRKLMPYARVSANL</sequence>